<gene>
    <name evidence="2" type="ORF">BD626DRAFT_580977</name>
</gene>
<keyword evidence="3" id="KW-1185">Reference proteome</keyword>
<feature type="compositionally biased region" description="Basic and acidic residues" evidence="1">
    <location>
        <begin position="35"/>
        <end position="49"/>
    </location>
</feature>
<name>A0A550CT75_9AGAR</name>
<feature type="region of interest" description="Disordered" evidence="1">
    <location>
        <begin position="167"/>
        <end position="189"/>
    </location>
</feature>
<comment type="caution">
    <text evidence="2">The sequence shown here is derived from an EMBL/GenBank/DDBJ whole genome shotgun (WGS) entry which is preliminary data.</text>
</comment>
<feature type="compositionally biased region" description="Acidic residues" evidence="1">
    <location>
        <begin position="60"/>
        <end position="81"/>
    </location>
</feature>
<evidence type="ECO:0000256" key="1">
    <source>
        <dbReference type="SAM" id="MobiDB-lite"/>
    </source>
</evidence>
<feature type="compositionally biased region" description="Acidic residues" evidence="1">
    <location>
        <begin position="90"/>
        <end position="132"/>
    </location>
</feature>
<organism evidence="2 3">
    <name type="scientific">Schizophyllum amplum</name>
    <dbReference type="NCBI Taxonomy" id="97359"/>
    <lineage>
        <taxon>Eukaryota</taxon>
        <taxon>Fungi</taxon>
        <taxon>Dikarya</taxon>
        <taxon>Basidiomycota</taxon>
        <taxon>Agaricomycotina</taxon>
        <taxon>Agaricomycetes</taxon>
        <taxon>Agaricomycetidae</taxon>
        <taxon>Agaricales</taxon>
        <taxon>Schizophyllaceae</taxon>
        <taxon>Schizophyllum</taxon>
    </lineage>
</organism>
<protein>
    <recommendedName>
        <fullName evidence="4">Protein FAF1</fullName>
    </recommendedName>
</protein>
<evidence type="ECO:0008006" key="4">
    <source>
        <dbReference type="Google" id="ProtNLM"/>
    </source>
</evidence>
<reference evidence="2 3" key="1">
    <citation type="journal article" date="2019" name="New Phytol.">
        <title>Comparative genomics reveals unique wood-decay strategies and fruiting body development in the Schizophyllaceae.</title>
        <authorList>
            <person name="Almasi E."/>
            <person name="Sahu N."/>
            <person name="Krizsan K."/>
            <person name="Balint B."/>
            <person name="Kovacs G.M."/>
            <person name="Kiss B."/>
            <person name="Cseklye J."/>
            <person name="Drula E."/>
            <person name="Henrissat B."/>
            <person name="Nagy I."/>
            <person name="Chovatia M."/>
            <person name="Adam C."/>
            <person name="LaButti K."/>
            <person name="Lipzen A."/>
            <person name="Riley R."/>
            <person name="Grigoriev I.V."/>
            <person name="Nagy L.G."/>
        </authorList>
    </citation>
    <scope>NUCLEOTIDE SEQUENCE [LARGE SCALE GENOMIC DNA]</scope>
    <source>
        <strain evidence="2 3">NL-1724</strain>
    </source>
</reference>
<dbReference type="Proteomes" id="UP000320762">
    <property type="component" value="Unassembled WGS sequence"/>
</dbReference>
<feature type="compositionally biased region" description="Basic and acidic residues" evidence="1">
    <location>
        <begin position="359"/>
        <end position="381"/>
    </location>
</feature>
<dbReference type="STRING" id="97359.A0A550CT75"/>
<dbReference type="GO" id="GO:0000462">
    <property type="term" value="P:maturation of SSU-rRNA from tricistronic rRNA transcript (SSU-rRNA, 5.8S rRNA, LSU-rRNA)"/>
    <property type="evidence" value="ECO:0007669"/>
    <property type="project" value="TreeGrafter"/>
</dbReference>
<feature type="compositionally biased region" description="Gly residues" evidence="1">
    <location>
        <begin position="346"/>
        <end position="358"/>
    </location>
</feature>
<feature type="region of interest" description="Disordered" evidence="1">
    <location>
        <begin position="338"/>
        <end position="381"/>
    </location>
</feature>
<sequence length="381" mass="40604">MSDSEDLLAALDAHGKAFLASFDLPAVPANGKRKRGEEDSKRKRVEEGGKRKRAQRSQEEEAENEWEEWNGIDGGEDVDDDNGARRNEDQVGEDEDGASDEDSGHEDSGDEDDDLASDDDMNDDDDLNDDEFTSAAQPIVVTFTDPSASAMKPLSKAFMSSKVSKLRTDGPAASTSSNPGSAVANADADDDRTNAQNDALLHRLVHTQLLDPNLDTTSAASARRIALAGRLHELASASGASSKTTIRQARPGAGTRVVLAAERNKHAKAVREGLVRKQRELAGKRLEEAKELGTYHPSVKRMFDAEADIKPEGQGVRKRERGMKMGVGSFKGGVLKLSREDIARVEGGGRGGSRGGGRGSREGGRGGREGSRGGRGGGGRE</sequence>
<accession>A0A550CT75</accession>
<proteinExistence type="predicted"/>
<dbReference type="AlphaFoldDB" id="A0A550CT75"/>
<evidence type="ECO:0000313" key="3">
    <source>
        <dbReference type="Proteomes" id="UP000320762"/>
    </source>
</evidence>
<dbReference type="InterPro" id="IPR053030">
    <property type="entry name" value="Ribosomal_biogenesis_FAF1-like"/>
</dbReference>
<dbReference type="PANTHER" id="PTHR28096:SF1">
    <property type="entry name" value="PROTEIN FAF1"/>
    <property type="match status" value="1"/>
</dbReference>
<dbReference type="PANTHER" id="PTHR28096">
    <property type="entry name" value="PROTEIN FAF1"/>
    <property type="match status" value="1"/>
</dbReference>
<evidence type="ECO:0000313" key="2">
    <source>
        <dbReference type="EMBL" id="TRM67994.1"/>
    </source>
</evidence>
<feature type="region of interest" description="Disordered" evidence="1">
    <location>
        <begin position="22"/>
        <end position="138"/>
    </location>
</feature>
<dbReference type="GO" id="GO:0005730">
    <property type="term" value="C:nucleolus"/>
    <property type="evidence" value="ECO:0007669"/>
    <property type="project" value="TreeGrafter"/>
</dbReference>
<dbReference type="EMBL" id="VDMD01000002">
    <property type="protein sequence ID" value="TRM67994.1"/>
    <property type="molecule type" value="Genomic_DNA"/>
</dbReference>
<dbReference type="OrthoDB" id="5556956at2759"/>